<dbReference type="GO" id="GO:0005737">
    <property type="term" value="C:cytoplasm"/>
    <property type="evidence" value="ECO:0007669"/>
    <property type="project" value="TreeGrafter"/>
</dbReference>
<feature type="compositionally biased region" description="Basic and acidic residues" evidence="2">
    <location>
        <begin position="139"/>
        <end position="158"/>
    </location>
</feature>
<evidence type="ECO:0000256" key="2">
    <source>
        <dbReference type="SAM" id="MobiDB-lite"/>
    </source>
</evidence>
<feature type="compositionally biased region" description="Polar residues" evidence="2">
    <location>
        <begin position="292"/>
        <end position="304"/>
    </location>
</feature>
<feature type="region of interest" description="Disordered" evidence="2">
    <location>
        <begin position="326"/>
        <end position="349"/>
    </location>
</feature>
<dbReference type="PANTHER" id="PTHR45982:SF1">
    <property type="entry name" value="REGULATOR OF CHROMOSOME CONDENSATION"/>
    <property type="match status" value="1"/>
</dbReference>
<feature type="repeat" description="RCC1" evidence="1">
    <location>
        <begin position="7"/>
        <end position="60"/>
    </location>
</feature>
<feature type="region of interest" description="Disordered" evidence="2">
    <location>
        <begin position="446"/>
        <end position="502"/>
    </location>
</feature>
<gene>
    <name evidence="3" type="ORF">HOLleu_29628</name>
</gene>
<dbReference type="PROSITE" id="PS50012">
    <property type="entry name" value="RCC1_3"/>
    <property type="match status" value="2"/>
</dbReference>
<dbReference type="InterPro" id="IPR000408">
    <property type="entry name" value="Reg_chr_condens"/>
</dbReference>
<dbReference type="EMBL" id="JAIZAY010000014">
    <property type="protein sequence ID" value="KAJ8030054.1"/>
    <property type="molecule type" value="Genomic_DNA"/>
</dbReference>
<evidence type="ECO:0000313" key="3">
    <source>
        <dbReference type="EMBL" id="KAJ8030054.1"/>
    </source>
</evidence>
<sequence length="502" mass="55508">MALSGSGSVYTWGGGADGQLGFGNGTLFLSEPKCLPRLSFPNKISQIACGELYSAAVTVDGQIYMWGKNCHVMTARQPSSFSYFEPVAIQTHYTIGKLACGVWHAVAITGKPAWQPETEDSSDEESSEDEEVEELGQELQRKSDSDDSFVQHKKDPRSTRLSKHLSLAEFYAPTPLPAIRPISQLTERRASLQSCESAIIPAMDDQHTREVKDSEREVALTLSSVIKEGKNETLAEEEGIDFERKMESLNLLEDENRKVQYSRLSSSPELPESERVTLSSPKNRKKTGKGISLNSEPVSVSSAKGSRDHMLLTNSLVRAKSFPVFHSPSTSSHTPSKVNRMNAKGDKVEKGRAIHTKLSIYSKKNVTLKNADIVMDIKVPQPDEMNSLPATKMTRAHTFYGKMSNSPSLPRASKQKVIHRDSRSQTYFDQVVRSEKMKLSLSKIQHSSRLVKKDRGVSVPSPPRRRATFSSASSWKNGDEHSKDILISASNQSKLGGQGSYT</sequence>
<feature type="region of interest" description="Disordered" evidence="2">
    <location>
        <begin position="402"/>
        <end position="423"/>
    </location>
</feature>
<feature type="repeat" description="RCC1" evidence="1">
    <location>
        <begin position="61"/>
        <end position="111"/>
    </location>
</feature>
<dbReference type="InterPro" id="IPR009091">
    <property type="entry name" value="RCC1/BLIP-II"/>
</dbReference>
<feature type="compositionally biased region" description="Low complexity" evidence="2">
    <location>
        <begin position="326"/>
        <end position="336"/>
    </location>
</feature>
<name>A0A9Q1BP05_HOLLE</name>
<protein>
    <submittedName>
        <fullName evidence="3">E3 ubiquitin-protein ligase HERC2</fullName>
    </submittedName>
</protein>
<dbReference type="PANTHER" id="PTHR45982">
    <property type="entry name" value="REGULATOR OF CHROMOSOME CONDENSATION"/>
    <property type="match status" value="1"/>
</dbReference>
<evidence type="ECO:0000313" key="4">
    <source>
        <dbReference type="Proteomes" id="UP001152320"/>
    </source>
</evidence>
<dbReference type="GO" id="GO:0005085">
    <property type="term" value="F:guanyl-nucleotide exchange factor activity"/>
    <property type="evidence" value="ECO:0007669"/>
    <property type="project" value="TreeGrafter"/>
</dbReference>
<keyword evidence="4" id="KW-1185">Reference proteome</keyword>
<feature type="compositionally biased region" description="Acidic residues" evidence="2">
    <location>
        <begin position="117"/>
        <end position="136"/>
    </location>
</feature>
<proteinExistence type="predicted"/>
<feature type="region of interest" description="Disordered" evidence="2">
    <location>
        <begin position="113"/>
        <end position="161"/>
    </location>
</feature>
<dbReference type="AlphaFoldDB" id="A0A9Q1BP05"/>
<dbReference type="Gene3D" id="2.130.10.30">
    <property type="entry name" value="Regulator of chromosome condensation 1/beta-lactamase-inhibitor protein II"/>
    <property type="match status" value="1"/>
</dbReference>
<dbReference type="Pfam" id="PF00415">
    <property type="entry name" value="RCC1"/>
    <property type="match status" value="1"/>
</dbReference>
<reference evidence="3" key="1">
    <citation type="submission" date="2021-10" db="EMBL/GenBank/DDBJ databases">
        <title>Tropical sea cucumber genome reveals ecological adaptation and Cuvierian tubules defense mechanism.</title>
        <authorList>
            <person name="Chen T."/>
        </authorList>
    </citation>
    <scope>NUCLEOTIDE SEQUENCE</scope>
    <source>
        <strain evidence="3">Nanhai2018</strain>
        <tissue evidence="3">Muscle</tissue>
    </source>
</reference>
<dbReference type="InterPro" id="IPR051553">
    <property type="entry name" value="Ran_GTPase-activating"/>
</dbReference>
<dbReference type="Proteomes" id="UP001152320">
    <property type="component" value="Chromosome 14"/>
</dbReference>
<accession>A0A9Q1BP05</accession>
<dbReference type="OrthoDB" id="5981550at2759"/>
<organism evidence="3 4">
    <name type="scientific">Holothuria leucospilota</name>
    <name type="common">Black long sea cucumber</name>
    <name type="synonym">Mertensiothuria leucospilota</name>
    <dbReference type="NCBI Taxonomy" id="206669"/>
    <lineage>
        <taxon>Eukaryota</taxon>
        <taxon>Metazoa</taxon>
        <taxon>Echinodermata</taxon>
        <taxon>Eleutherozoa</taxon>
        <taxon>Echinozoa</taxon>
        <taxon>Holothuroidea</taxon>
        <taxon>Aspidochirotacea</taxon>
        <taxon>Aspidochirotida</taxon>
        <taxon>Holothuriidae</taxon>
        <taxon>Holothuria</taxon>
    </lineage>
</organism>
<comment type="caution">
    <text evidence="3">The sequence shown here is derived from an EMBL/GenBank/DDBJ whole genome shotgun (WGS) entry which is preliminary data.</text>
</comment>
<feature type="region of interest" description="Disordered" evidence="2">
    <location>
        <begin position="260"/>
        <end position="306"/>
    </location>
</feature>
<evidence type="ECO:0000256" key="1">
    <source>
        <dbReference type="PROSITE-ProRule" id="PRU00235"/>
    </source>
</evidence>
<dbReference type="SUPFAM" id="SSF50985">
    <property type="entry name" value="RCC1/BLIP-II"/>
    <property type="match status" value="1"/>
</dbReference>